<dbReference type="EMBL" id="JAVDXW010000001">
    <property type="protein sequence ID" value="MDR7304197.1"/>
    <property type="molecule type" value="Genomic_DNA"/>
</dbReference>
<reference evidence="4" key="1">
    <citation type="submission" date="2023-07" db="EMBL/GenBank/DDBJ databases">
        <title>Sequencing the genomes of 1000 actinobacteria strains.</title>
        <authorList>
            <person name="Klenk H.-P."/>
        </authorList>
    </citation>
    <scope>NUCLEOTIDE SEQUENCE</scope>
    <source>
        <strain evidence="4">DSM 45977</strain>
    </source>
</reference>
<dbReference type="AlphaFoldDB" id="A0AAE4CQJ7"/>
<dbReference type="Proteomes" id="UP001180845">
    <property type="component" value="Unassembled WGS sequence"/>
</dbReference>
<evidence type="ECO:0000256" key="1">
    <source>
        <dbReference type="SAM" id="MobiDB-lite"/>
    </source>
</evidence>
<proteinExistence type="predicted"/>
<dbReference type="SUPFAM" id="SSF82171">
    <property type="entry name" value="DPP6 N-terminal domain-like"/>
    <property type="match status" value="1"/>
</dbReference>
<keyword evidence="5" id="KW-1185">Reference proteome</keyword>
<evidence type="ECO:0000313" key="5">
    <source>
        <dbReference type="Proteomes" id="UP001180845"/>
    </source>
</evidence>
<dbReference type="InterPro" id="IPR001680">
    <property type="entry name" value="WD40_rpt"/>
</dbReference>
<dbReference type="PANTHER" id="PTHR19879:SF1">
    <property type="entry name" value="CANNONBALL-RELATED"/>
    <property type="match status" value="1"/>
</dbReference>
<dbReference type="Gene3D" id="3.40.50.10140">
    <property type="entry name" value="Toll/interleukin-1 receptor homology (TIR) domain"/>
    <property type="match status" value="1"/>
</dbReference>
<dbReference type="SUPFAM" id="SSF52200">
    <property type="entry name" value="Toll/Interleukin receptor TIR domain"/>
    <property type="match status" value="1"/>
</dbReference>
<comment type="caution">
    <text evidence="4">The sequence shown here is derived from an EMBL/GenBank/DDBJ whole genome shotgun (WGS) entry which is preliminary data.</text>
</comment>
<feature type="region of interest" description="Disordered" evidence="1">
    <location>
        <begin position="593"/>
        <end position="612"/>
    </location>
</feature>
<dbReference type="SUPFAM" id="SSF63829">
    <property type="entry name" value="Calcium-dependent phosphotriesterase"/>
    <property type="match status" value="1"/>
</dbReference>
<keyword evidence="2" id="KW-0472">Membrane</keyword>
<accession>A0AAE4CQJ7</accession>
<dbReference type="InterPro" id="IPR015943">
    <property type="entry name" value="WD40/YVTN_repeat-like_dom_sf"/>
</dbReference>
<dbReference type="InterPro" id="IPR000157">
    <property type="entry name" value="TIR_dom"/>
</dbReference>
<sequence>MAEAAGYDAFISYSHALDGKLAPTIQQELERFAKPWYRMRALRVFRDNVSLSASPGLWSSIESALAGSTWLVLMASPEAAQSPWVNHEVSWWLANRSPRRILLVVTSGEFVWDEQGRDVDRDLSTAVPPALHGALDEEPRWVDMRSLRNAEQADRSNPAVRDCVADIAAAVRGVAKDEIVGKHIRHHRATMWTAWSGVTALAIFLVLALVAWGIAIVQRNEARTQARIATARQLAATAVANLDTQLGLAQLLAVEAYRLDRSAQSRSALFQAVTASPHLVRQHPVNAPVTALASSRDGNIVVAGTSTGRLVRWDINRNTSTEVTAGDKAIVDIAVDTDGQTITAADGSTTVLWDVTAEEKPTRLLDIAARSVALSPSGELLATQSDSGGSRQFSRSSVLSLVDTRTGKQLHRKKVGWSSYGPGEDALGMPDGSTLVLVGPSGQWRRFSTESLQESARSESPAFTPAGHFVWGFSQDAGRFGYIKYGGITTTATRGTPEDGLTDTVNVPVPEPEHLVLSKDGTYAAAAGGGAFHLIEIRENTYELAQTGHVHVDTALTGHGHVDAVTFLGNGPQLVSAAAETLTLWNPHQWSRLSRGPTPDMPSTSNAGGPPRLAVTSDAERIAVVSGDGDRPAAHNLSAAEPQRRKLDVEGRDLFPVWNADGSRLFLIGKGGAATVVTEGRVTARWQAVGDSPIIAAGFSTDEKCIVMATYRGGVQVRAVEDGRLIRTVAGEPKTAGIPTSRQGLAAVSEDARLVAVIRGRGNGAAPEGGTGRFVALIDTETGQSHRLPGQHASAVAFSNKKLLVQRGNGTLEVWDLRGTTKLRSFPGDTGYTRSLAPITGTNLVARLRADGTTVIVNLVSGKVLGTFPLPPMTRGSLANPWTATRLTSTSGGDLLTATSGGKLVRWRFDETAWVQIACATASRDLAASEWRDIVGTTAPDDLTCRR</sequence>
<dbReference type="Gene3D" id="2.130.10.10">
    <property type="entry name" value="YVTN repeat-like/Quinoprotein amine dehydrogenase"/>
    <property type="match status" value="3"/>
</dbReference>
<dbReference type="InterPro" id="IPR015032">
    <property type="entry name" value="ThsB__TIR-like_domain"/>
</dbReference>
<protein>
    <submittedName>
        <fullName evidence="4">WD40 repeat protein</fullName>
    </submittedName>
</protein>
<dbReference type="PROSITE" id="PS50104">
    <property type="entry name" value="TIR"/>
    <property type="match status" value="1"/>
</dbReference>
<dbReference type="Pfam" id="PF08937">
    <property type="entry name" value="ThsB_TIR"/>
    <property type="match status" value="1"/>
</dbReference>
<evidence type="ECO:0000313" key="4">
    <source>
        <dbReference type="EMBL" id="MDR7304197.1"/>
    </source>
</evidence>
<dbReference type="GO" id="GO:0007165">
    <property type="term" value="P:signal transduction"/>
    <property type="evidence" value="ECO:0007669"/>
    <property type="project" value="InterPro"/>
</dbReference>
<dbReference type="GO" id="GO:0006367">
    <property type="term" value="P:transcription initiation at RNA polymerase II promoter"/>
    <property type="evidence" value="ECO:0007669"/>
    <property type="project" value="TreeGrafter"/>
</dbReference>
<keyword evidence="2" id="KW-0812">Transmembrane</keyword>
<evidence type="ECO:0000259" key="3">
    <source>
        <dbReference type="PROSITE" id="PS50104"/>
    </source>
</evidence>
<dbReference type="SMART" id="SM00320">
    <property type="entry name" value="WD40"/>
    <property type="match status" value="5"/>
</dbReference>
<feature type="transmembrane region" description="Helical" evidence="2">
    <location>
        <begin position="192"/>
        <end position="215"/>
    </location>
</feature>
<feature type="domain" description="TIR" evidence="3">
    <location>
        <begin position="5"/>
        <end position="127"/>
    </location>
</feature>
<organism evidence="4 5">
    <name type="scientific">Haloactinomyces albus</name>
    <dbReference type="NCBI Taxonomy" id="1352928"/>
    <lineage>
        <taxon>Bacteria</taxon>
        <taxon>Bacillati</taxon>
        <taxon>Actinomycetota</taxon>
        <taxon>Actinomycetes</taxon>
        <taxon>Actinopolysporales</taxon>
        <taxon>Actinopolysporaceae</taxon>
        <taxon>Haloactinomyces</taxon>
    </lineage>
</organism>
<dbReference type="InterPro" id="IPR035897">
    <property type="entry name" value="Toll_tir_struct_dom_sf"/>
</dbReference>
<dbReference type="RefSeq" id="WP_310277544.1">
    <property type="nucleotide sequence ID" value="NZ_JAVDXW010000001.1"/>
</dbReference>
<dbReference type="SMART" id="SM00255">
    <property type="entry name" value="TIR"/>
    <property type="match status" value="1"/>
</dbReference>
<gene>
    <name evidence="4" type="ORF">JOF55_004378</name>
</gene>
<dbReference type="PANTHER" id="PTHR19879">
    <property type="entry name" value="TRANSCRIPTION INITIATION FACTOR TFIID"/>
    <property type="match status" value="1"/>
</dbReference>
<evidence type="ECO:0000256" key="2">
    <source>
        <dbReference type="SAM" id="Phobius"/>
    </source>
</evidence>
<keyword evidence="2" id="KW-1133">Transmembrane helix</keyword>
<name>A0AAE4CQJ7_9ACTN</name>